<keyword evidence="2" id="KW-1133">Transmembrane helix</keyword>
<proteinExistence type="predicted"/>
<dbReference type="PANTHER" id="PTHR45277:SF1">
    <property type="entry name" value="EXPRESSED PROTEIN"/>
    <property type="match status" value="1"/>
</dbReference>
<dbReference type="InterPro" id="IPR029063">
    <property type="entry name" value="SAM-dependent_MTases_sf"/>
</dbReference>
<evidence type="ECO:0000256" key="1">
    <source>
        <dbReference type="SAM" id="MobiDB-lite"/>
    </source>
</evidence>
<sequence length="274" mass="29719">MNSESQKALRSRLASHRGHYGIDGGWEAVAGLLWPAGAGLLLLGLSLFPGIAKPLFQQVLECLAGVALLQIPVSFFYSTKRGKFAVWAELLAGLSLRGDERILEMGCGRGAILGMLGKLLPQGHAVGIDLWRTEDQSGNSLESARMNLAAEGVADRCELQTGDMRTLPFPDASFNLVISSLAIHNIPDKEGRKQAVGQAVRVLKPGGRLLIADLFRTEEYVSWLQEAGMLRVSRRPLGWRFWFGILGVTPRLVTAEKPVGGEPPPESTPVDSNR</sequence>
<gene>
    <name evidence="4" type="ORF">MAMT_01441</name>
</gene>
<dbReference type="CDD" id="cd02440">
    <property type="entry name" value="AdoMet_MTases"/>
    <property type="match status" value="1"/>
</dbReference>
<feature type="domain" description="Methyltransferase" evidence="3">
    <location>
        <begin position="102"/>
        <end position="207"/>
    </location>
</feature>
<feature type="region of interest" description="Disordered" evidence="1">
    <location>
        <begin position="255"/>
        <end position="274"/>
    </location>
</feature>
<dbReference type="GO" id="GO:0032259">
    <property type="term" value="P:methylation"/>
    <property type="evidence" value="ECO:0007669"/>
    <property type="project" value="UniProtKB-KW"/>
</dbReference>
<dbReference type="Proteomes" id="UP000334923">
    <property type="component" value="Unassembled WGS sequence"/>
</dbReference>
<dbReference type="PANTHER" id="PTHR45277">
    <property type="entry name" value="EXPRESSED PROTEIN"/>
    <property type="match status" value="1"/>
</dbReference>
<keyword evidence="4" id="KW-0808">Transferase</keyword>
<dbReference type="RefSeq" id="WP_142660285.1">
    <property type="nucleotide sequence ID" value="NZ_CABFVA020000076.1"/>
</dbReference>
<accession>A0A5E6MBE2</accession>
<dbReference type="EC" id="2.1.1.315" evidence="4"/>
<evidence type="ECO:0000313" key="5">
    <source>
        <dbReference type="Proteomes" id="UP000334923"/>
    </source>
</evidence>
<dbReference type="OrthoDB" id="9808140at2"/>
<dbReference type="InterPro" id="IPR041698">
    <property type="entry name" value="Methyltransf_25"/>
</dbReference>
<keyword evidence="2" id="KW-0812">Transmembrane</keyword>
<keyword evidence="4" id="KW-0489">Methyltransferase</keyword>
<feature type="transmembrane region" description="Helical" evidence="2">
    <location>
        <begin position="59"/>
        <end position="77"/>
    </location>
</feature>
<feature type="transmembrane region" description="Helical" evidence="2">
    <location>
        <begin position="32"/>
        <end position="52"/>
    </location>
</feature>
<dbReference type="GO" id="GO:0008168">
    <property type="term" value="F:methyltransferase activity"/>
    <property type="evidence" value="ECO:0007669"/>
    <property type="project" value="UniProtKB-KW"/>
</dbReference>
<dbReference type="AlphaFoldDB" id="A0A5E6MBE2"/>
<dbReference type="Gene3D" id="3.40.50.150">
    <property type="entry name" value="Vaccinia Virus protein VP39"/>
    <property type="match status" value="1"/>
</dbReference>
<dbReference type="Pfam" id="PF13649">
    <property type="entry name" value="Methyltransf_25"/>
    <property type="match status" value="1"/>
</dbReference>
<keyword evidence="5" id="KW-1185">Reference proteome</keyword>
<dbReference type="SUPFAM" id="SSF53335">
    <property type="entry name" value="S-adenosyl-L-methionine-dependent methyltransferases"/>
    <property type="match status" value="1"/>
</dbReference>
<dbReference type="EMBL" id="CABFVA020000076">
    <property type="protein sequence ID" value="VVM06872.1"/>
    <property type="molecule type" value="Genomic_DNA"/>
</dbReference>
<name>A0A5E6MBE2_9BACT</name>
<keyword evidence="2" id="KW-0472">Membrane</keyword>
<protein>
    <submittedName>
        <fullName evidence="4">27-O-demethylrifamycin SV methyltransferase</fullName>
        <ecNumber evidence="4">2.1.1.315</ecNumber>
    </submittedName>
</protein>
<organism evidence="4 5">
    <name type="scientific">Methylacidimicrobium tartarophylax</name>
    <dbReference type="NCBI Taxonomy" id="1041768"/>
    <lineage>
        <taxon>Bacteria</taxon>
        <taxon>Pseudomonadati</taxon>
        <taxon>Verrucomicrobiota</taxon>
        <taxon>Methylacidimicrobium</taxon>
    </lineage>
</organism>
<evidence type="ECO:0000256" key="2">
    <source>
        <dbReference type="SAM" id="Phobius"/>
    </source>
</evidence>
<evidence type="ECO:0000313" key="4">
    <source>
        <dbReference type="EMBL" id="VVM06872.1"/>
    </source>
</evidence>
<reference evidence="4 5" key="1">
    <citation type="submission" date="2019-09" db="EMBL/GenBank/DDBJ databases">
        <authorList>
            <person name="Cremers G."/>
        </authorList>
    </citation>
    <scope>NUCLEOTIDE SEQUENCE [LARGE SCALE GENOMIC DNA]</scope>
    <source>
        <strain evidence="4">4A</strain>
    </source>
</reference>
<evidence type="ECO:0000259" key="3">
    <source>
        <dbReference type="Pfam" id="PF13649"/>
    </source>
</evidence>